<accession>W4GD36</accession>
<dbReference type="EMBL" id="KI913134">
    <property type="protein sequence ID" value="ETV77186.1"/>
    <property type="molecule type" value="Genomic_DNA"/>
</dbReference>
<dbReference type="AlphaFoldDB" id="W4GD36"/>
<sequence>MRMLTPYRLPYSSASGNDAFNTGRASMRVVCEHGNGISKGRWSSLSALPICSEVM</sequence>
<organism evidence="1">
    <name type="scientific">Aphanomyces astaci</name>
    <name type="common">Crayfish plague agent</name>
    <dbReference type="NCBI Taxonomy" id="112090"/>
    <lineage>
        <taxon>Eukaryota</taxon>
        <taxon>Sar</taxon>
        <taxon>Stramenopiles</taxon>
        <taxon>Oomycota</taxon>
        <taxon>Saprolegniomycetes</taxon>
        <taxon>Saprolegniales</taxon>
        <taxon>Verrucalvaceae</taxon>
        <taxon>Aphanomyces</taxon>
    </lineage>
</organism>
<name>W4GD36_APHAT</name>
<dbReference type="GeneID" id="20811069"/>
<dbReference type="VEuPathDB" id="FungiDB:H257_09073"/>
<dbReference type="RefSeq" id="XP_009833492.1">
    <property type="nucleotide sequence ID" value="XM_009835190.1"/>
</dbReference>
<proteinExistence type="predicted"/>
<evidence type="ECO:0000313" key="1">
    <source>
        <dbReference type="EMBL" id="ETV77186.1"/>
    </source>
</evidence>
<protein>
    <submittedName>
        <fullName evidence="1">Uncharacterized protein</fullName>
    </submittedName>
</protein>
<gene>
    <name evidence="1" type="ORF">H257_09073</name>
</gene>
<reference evidence="1" key="1">
    <citation type="submission" date="2013-12" db="EMBL/GenBank/DDBJ databases">
        <title>The Genome Sequence of Aphanomyces astaci APO3.</title>
        <authorList>
            <consortium name="The Broad Institute Genomics Platform"/>
            <person name="Russ C."/>
            <person name="Tyler B."/>
            <person name="van West P."/>
            <person name="Dieguez-Uribeondo J."/>
            <person name="Young S.K."/>
            <person name="Zeng Q."/>
            <person name="Gargeya S."/>
            <person name="Fitzgerald M."/>
            <person name="Abouelleil A."/>
            <person name="Alvarado L."/>
            <person name="Chapman S.B."/>
            <person name="Gainer-Dewar J."/>
            <person name="Goldberg J."/>
            <person name="Griggs A."/>
            <person name="Gujja S."/>
            <person name="Hansen M."/>
            <person name="Howarth C."/>
            <person name="Imamovic A."/>
            <person name="Ireland A."/>
            <person name="Larimer J."/>
            <person name="McCowan C."/>
            <person name="Murphy C."/>
            <person name="Pearson M."/>
            <person name="Poon T.W."/>
            <person name="Priest M."/>
            <person name="Roberts A."/>
            <person name="Saif S."/>
            <person name="Shea T."/>
            <person name="Sykes S."/>
            <person name="Wortman J."/>
            <person name="Nusbaum C."/>
            <person name="Birren B."/>
        </authorList>
    </citation>
    <scope>NUCLEOTIDE SEQUENCE [LARGE SCALE GENOMIC DNA]</scope>
    <source>
        <strain evidence="1">APO3</strain>
    </source>
</reference>
<dbReference type="OrthoDB" id="108131at2759"/>